<dbReference type="Pfam" id="PF10067">
    <property type="entry name" value="DUF2306"/>
    <property type="match status" value="1"/>
</dbReference>
<keyword evidence="3" id="KW-1185">Reference proteome</keyword>
<evidence type="ECO:0000313" key="2">
    <source>
        <dbReference type="EMBL" id="TDV54855.1"/>
    </source>
</evidence>
<dbReference type="Proteomes" id="UP000294927">
    <property type="component" value="Unassembled WGS sequence"/>
</dbReference>
<name>A0A4R7VYM9_9PSEU</name>
<sequence length="214" mass="23153">MTTTVSRPTTRRRWLVPAVLITFSAIPVTAGIVRVGQLVAGGPITEESARFFASPVPLILHIVGATTFTVLGGFQFSRSLRRHRWHRVAGRIVIPAGLVAAAAALWMALFYPKPPGDGALLEVFRLVFGTFMFVALVLGYQAIRRHDVSAHRAWLTRAYLVGIGADTQAVLTGIYVGAVGQPGVTARALLLGGAWVLNLAVAEVIIHRMRRRTP</sequence>
<dbReference type="InterPro" id="IPR018750">
    <property type="entry name" value="DUF2306_membrane"/>
</dbReference>
<keyword evidence="1" id="KW-0812">Transmembrane</keyword>
<feature type="transmembrane region" description="Helical" evidence="1">
    <location>
        <begin position="184"/>
        <end position="206"/>
    </location>
</feature>
<proteinExistence type="predicted"/>
<feature type="transmembrane region" description="Helical" evidence="1">
    <location>
        <begin position="14"/>
        <end position="36"/>
    </location>
</feature>
<dbReference type="RefSeq" id="WP_133901994.1">
    <property type="nucleotide sequence ID" value="NZ_SOCP01000003.1"/>
</dbReference>
<evidence type="ECO:0000256" key="1">
    <source>
        <dbReference type="SAM" id="Phobius"/>
    </source>
</evidence>
<organism evidence="2 3">
    <name type="scientific">Actinophytocola oryzae</name>
    <dbReference type="NCBI Taxonomy" id="502181"/>
    <lineage>
        <taxon>Bacteria</taxon>
        <taxon>Bacillati</taxon>
        <taxon>Actinomycetota</taxon>
        <taxon>Actinomycetes</taxon>
        <taxon>Pseudonocardiales</taxon>
        <taxon>Pseudonocardiaceae</taxon>
    </lineage>
</organism>
<dbReference type="AlphaFoldDB" id="A0A4R7VYM9"/>
<feature type="transmembrane region" description="Helical" evidence="1">
    <location>
        <begin position="56"/>
        <end position="76"/>
    </location>
</feature>
<accession>A0A4R7VYM9</accession>
<keyword evidence="1" id="KW-1133">Transmembrane helix</keyword>
<feature type="transmembrane region" description="Helical" evidence="1">
    <location>
        <begin position="155"/>
        <end position="178"/>
    </location>
</feature>
<keyword evidence="1" id="KW-0472">Membrane</keyword>
<dbReference type="EMBL" id="SOCP01000003">
    <property type="protein sequence ID" value="TDV54855.1"/>
    <property type="molecule type" value="Genomic_DNA"/>
</dbReference>
<protein>
    <submittedName>
        <fullName evidence="2">Putative membrane protein DUF2306</fullName>
    </submittedName>
</protein>
<dbReference type="OrthoDB" id="4698148at2"/>
<reference evidence="2 3" key="1">
    <citation type="submission" date="2019-03" db="EMBL/GenBank/DDBJ databases">
        <title>Genomic Encyclopedia of Archaeal and Bacterial Type Strains, Phase II (KMG-II): from individual species to whole genera.</title>
        <authorList>
            <person name="Goeker M."/>
        </authorList>
    </citation>
    <scope>NUCLEOTIDE SEQUENCE [LARGE SCALE GENOMIC DNA]</scope>
    <source>
        <strain evidence="2 3">DSM 45499</strain>
    </source>
</reference>
<feature type="transmembrane region" description="Helical" evidence="1">
    <location>
        <begin position="123"/>
        <end position="143"/>
    </location>
</feature>
<gene>
    <name evidence="2" type="ORF">CLV71_10395</name>
</gene>
<evidence type="ECO:0000313" key="3">
    <source>
        <dbReference type="Proteomes" id="UP000294927"/>
    </source>
</evidence>
<comment type="caution">
    <text evidence="2">The sequence shown here is derived from an EMBL/GenBank/DDBJ whole genome shotgun (WGS) entry which is preliminary data.</text>
</comment>
<feature type="transmembrane region" description="Helical" evidence="1">
    <location>
        <begin position="88"/>
        <end position="111"/>
    </location>
</feature>